<dbReference type="Proteomes" id="UP001732720">
    <property type="component" value="Chromosome 2"/>
</dbReference>
<proteinExistence type="predicted"/>
<sequence>MEGTHCTLQLHKPVTELCYISFYLPRGDVGGFSYKGTVTLDRSNKGFQNCYQVREGSDIVSFSQQPNEQIGDIFFKQTPTKDILTELYKLTAERERLLANLLNSDHILGISTGTQEGKLPELPVSVAREEDDCFQSAGDQSGELPVGCLSKRSTHGNRKPQRSDGRRESSEALLQKRTRRKGRGSQESAPQMGKDQICSSNPLPLSPARTNLRLLEERGNLVPNRALAFSLQRKEGCPADVARTSHADLDLGSFRKASEDTKLGREALPPDSSSTKTGDDGVQGQPRSLGELEPQQASLPENQEDGDKHPEAEWGKVGKVRSVERTCKKKTVSKVVAKVQEMPAQVQRIVRTHSEGEGMIAICPEAPGEFVPKVDLLILPGAEVGAHGSRCQGKGQQGDRPLQSLPRESVSISSSPASTEGTVNKVLLKVIESEKLDEATVGKRLGFPFNARATHTLPETRSQKRSELPHGGHKSLSLDLLYIVGPDSSEPRGDERKPSPPAPAAPGMVFNNSSSQSSAHKWLSPVPSPLSPRHLSPQRHHRILRLPPLPDERDAALNYCPTRNSSVFSGFPSTDTLEPPSSAKVTETKGANPTSLRAGQPWLVPGEPSEKTLGTGKTTAQSEHQSPPGTQVKRDRQRGTATCFAFDANTG</sequence>
<accession>A0AC58LX12</accession>
<gene>
    <name evidence="2" type="primary">Fmn1</name>
</gene>
<organism evidence="1 2">
    <name type="scientific">Castor canadensis</name>
    <name type="common">American beaver</name>
    <dbReference type="NCBI Taxonomy" id="51338"/>
    <lineage>
        <taxon>Eukaryota</taxon>
        <taxon>Metazoa</taxon>
        <taxon>Chordata</taxon>
        <taxon>Craniata</taxon>
        <taxon>Vertebrata</taxon>
        <taxon>Euteleostomi</taxon>
        <taxon>Mammalia</taxon>
        <taxon>Eutheria</taxon>
        <taxon>Euarchontoglires</taxon>
        <taxon>Glires</taxon>
        <taxon>Rodentia</taxon>
        <taxon>Castorimorpha</taxon>
        <taxon>Castoridae</taxon>
        <taxon>Castor</taxon>
    </lineage>
</organism>
<protein>
    <submittedName>
        <fullName evidence="2">Formin-1 isoform X8</fullName>
    </submittedName>
</protein>
<evidence type="ECO:0000313" key="1">
    <source>
        <dbReference type="Proteomes" id="UP001732720"/>
    </source>
</evidence>
<reference evidence="2" key="1">
    <citation type="submission" date="2025-08" db="UniProtKB">
        <authorList>
            <consortium name="RefSeq"/>
        </authorList>
    </citation>
    <scope>IDENTIFICATION</scope>
</reference>
<evidence type="ECO:0000313" key="2">
    <source>
        <dbReference type="RefSeq" id="XP_073921697.1"/>
    </source>
</evidence>
<dbReference type="RefSeq" id="XP_073921697.1">
    <property type="nucleotide sequence ID" value="XM_074065596.1"/>
</dbReference>
<name>A0AC58LX12_CASCN</name>
<keyword evidence="1" id="KW-1185">Reference proteome</keyword>